<dbReference type="PANTHER" id="PTHR11552:SF147">
    <property type="entry name" value="CHOLINE DEHYDROGENASE, MITOCHONDRIAL"/>
    <property type="match status" value="1"/>
</dbReference>
<dbReference type="PROSITE" id="PS00624">
    <property type="entry name" value="GMC_OXRED_2"/>
    <property type="match status" value="1"/>
</dbReference>
<comment type="cofactor">
    <cofactor evidence="1 5">
        <name>FAD</name>
        <dbReference type="ChEBI" id="CHEBI:57692"/>
    </cofactor>
</comment>
<evidence type="ECO:0000259" key="8">
    <source>
        <dbReference type="PROSITE" id="PS00624"/>
    </source>
</evidence>
<evidence type="ECO:0000256" key="4">
    <source>
        <dbReference type="ARBA" id="ARBA00022827"/>
    </source>
</evidence>
<protein>
    <submittedName>
        <fullName evidence="9">Choline dehydrogenase</fullName>
    </submittedName>
</protein>
<accession>A0A1H1JTW8</accession>
<evidence type="ECO:0000259" key="7">
    <source>
        <dbReference type="PROSITE" id="PS00623"/>
    </source>
</evidence>
<proteinExistence type="inferred from homology"/>
<name>A0A1H1JTW8_9BURK</name>
<dbReference type="Gene3D" id="3.50.50.60">
    <property type="entry name" value="FAD/NAD(P)-binding domain"/>
    <property type="match status" value="1"/>
</dbReference>
<feature type="domain" description="Glucose-methanol-choline oxidoreductase N-terminal" evidence="7">
    <location>
        <begin position="81"/>
        <end position="104"/>
    </location>
</feature>
<evidence type="ECO:0000256" key="2">
    <source>
        <dbReference type="ARBA" id="ARBA00010790"/>
    </source>
</evidence>
<sequence length="533" mass="58762">MTEFDFIVIGAGAAGCVLANRLSESGHHTVLLIEAGPEDRNPLIRMPKGFGKLLGDPAHAWFIPVQPDHGNGHRNEIWLRGKMLGGSSSINGMVYMRGHPEDYDGWAELGVEGWSWQNLAPCFRRIEDHALGADELRGEGGPLKVSPYAQRNRIGEAVLEACRSLGVRRVEDINRLDHEGVAYLIYTIRNGRRQSSAEAFLKPARARKNLTVATGTQAARIVFDGTRAVGVQCESAGQQIAYRARREVVLSAGAIESPRLLQLSGVGDPGHLQSLGIPVVAASPGVGRNLREHYLYMLQARLRHWRDSQNRQFSGMRLWRNAMQYLLFRRGVMSLGSYQVGGFVKTAADAMRPDVQLMMAPYSMDFGAAGYAFESFPGMQLFSYPLRPRSEGHVRIQSADPRVPPEVVANYLADPYDRQMAVNAFRFMRSVLAAEPLASLLAGETRPGPAVQTDDEILDLYRREGQSGYHACGTCKMGSDTLAVLDSRLRVRGVERLRVMDLSITPTMISGNTNGPMMAMAWRAAGLILEDAR</sequence>
<reference evidence="10" key="1">
    <citation type="submission" date="2016-10" db="EMBL/GenBank/DDBJ databases">
        <authorList>
            <person name="Varghese N."/>
            <person name="Submissions S."/>
        </authorList>
    </citation>
    <scope>NUCLEOTIDE SEQUENCE [LARGE SCALE GENOMIC DNA]</scope>
    <source>
        <strain evidence="10">DUS833</strain>
    </source>
</reference>
<dbReference type="Pfam" id="PF00732">
    <property type="entry name" value="GMC_oxred_N"/>
    <property type="match status" value="1"/>
</dbReference>
<dbReference type="SUPFAM" id="SSF54373">
    <property type="entry name" value="FAD-linked reductases, C-terminal domain"/>
    <property type="match status" value="1"/>
</dbReference>
<dbReference type="STRING" id="157910.SAMN05445850_5688"/>
<evidence type="ECO:0000256" key="5">
    <source>
        <dbReference type="PIRSR" id="PIRSR000137-2"/>
    </source>
</evidence>
<organism evidence="9 10">
    <name type="scientific">Paraburkholderia tuberum</name>
    <dbReference type="NCBI Taxonomy" id="157910"/>
    <lineage>
        <taxon>Bacteria</taxon>
        <taxon>Pseudomonadati</taxon>
        <taxon>Pseudomonadota</taxon>
        <taxon>Betaproteobacteria</taxon>
        <taxon>Burkholderiales</taxon>
        <taxon>Burkholderiaceae</taxon>
        <taxon>Paraburkholderia</taxon>
    </lineage>
</organism>
<dbReference type="InterPro" id="IPR012132">
    <property type="entry name" value="GMC_OxRdtase"/>
</dbReference>
<dbReference type="PROSITE" id="PS00623">
    <property type="entry name" value="GMC_OXRED_1"/>
    <property type="match status" value="1"/>
</dbReference>
<dbReference type="InterPro" id="IPR007867">
    <property type="entry name" value="GMC_OxRtase_C"/>
</dbReference>
<gene>
    <name evidence="9" type="ORF">SAMN05445850_5688</name>
</gene>
<evidence type="ECO:0000256" key="3">
    <source>
        <dbReference type="ARBA" id="ARBA00022630"/>
    </source>
</evidence>
<dbReference type="SUPFAM" id="SSF51905">
    <property type="entry name" value="FAD/NAD(P)-binding domain"/>
    <property type="match status" value="1"/>
</dbReference>
<dbReference type="Proteomes" id="UP000199365">
    <property type="component" value="Unassembled WGS sequence"/>
</dbReference>
<dbReference type="Gene3D" id="3.30.560.10">
    <property type="entry name" value="Glucose Oxidase, domain 3"/>
    <property type="match status" value="1"/>
</dbReference>
<feature type="binding site" evidence="5">
    <location>
        <begin position="91"/>
        <end position="94"/>
    </location>
    <ligand>
        <name>FAD</name>
        <dbReference type="ChEBI" id="CHEBI:57692"/>
    </ligand>
</feature>
<keyword evidence="3 6" id="KW-0285">Flavoprotein</keyword>
<evidence type="ECO:0000313" key="9">
    <source>
        <dbReference type="EMBL" id="SDR53438.1"/>
    </source>
</evidence>
<keyword evidence="10" id="KW-1185">Reference proteome</keyword>
<dbReference type="GO" id="GO:0050660">
    <property type="term" value="F:flavin adenine dinucleotide binding"/>
    <property type="evidence" value="ECO:0007669"/>
    <property type="project" value="InterPro"/>
</dbReference>
<evidence type="ECO:0000256" key="1">
    <source>
        <dbReference type="ARBA" id="ARBA00001974"/>
    </source>
</evidence>
<dbReference type="Pfam" id="PF05199">
    <property type="entry name" value="GMC_oxred_C"/>
    <property type="match status" value="1"/>
</dbReference>
<dbReference type="EMBL" id="FNKX01000002">
    <property type="protein sequence ID" value="SDR53438.1"/>
    <property type="molecule type" value="Genomic_DNA"/>
</dbReference>
<dbReference type="PANTHER" id="PTHR11552">
    <property type="entry name" value="GLUCOSE-METHANOL-CHOLINE GMC OXIDOREDUCTASE"/>
    <property type="match status" value="1"/>
</dbReference>
<dbReference type="AlphaFoldDB" id="A0A1H1JTW8"/>
<dbReference type="PIRSF" id="PIRSF000137">
    <property type="entry name" value="Alcohol_oxidase"/>
    <property type="match status" value="1"/>
</dbReference>
<dbReference type="GO" id="GO:0016614">
    <property type="term" value="F:oxidoreductase activity, acting on CH-OH group of donors"/>
    <property type="evidence" value="ECO:0007669"/>
    <property type="project" value="InterPro"/>
</dbReference>
<dbReference type="RefSeq" id="WP_090808839.1">
    <property type="nucleotide sequence ID" value="NZ_FNKX01000002.1"/>
</dbReference>
<dbReference type="InterPro" id="IPR000172">
    <property type="entry name" value="GMC_OxRdtase_N"/>
</dbReference>
<dbReference type="InterPro" id="IPR036188">
    <property type="entry name" value="FAD/NAD-bd_sf"/>
</dbReference>
<evidence type="ECO:0000313" key="10">
    <source>
        <dbReference type="Proteomes" id="UP000199365"/>
    </source>
</evidence>
<feature type="domain" description="Glucose-methanol-choline oxidoreductase N-terminal" evidence="8">
    <location>
        <begin position="253"/>
        <end position="267"/>
    </location>
</feature>
<comment type="similarity">
    <text evidence="2 6">Belongs to the GMC oxidoreductase family.</text>
</comment>
<evidence type="ECO:0000256" key="6">
    <source>
        <dbReference type="RuleBase" id="RU003968"/>
    </source>
</evidence>
<keyword evidence="4 5" id="KW-0274">FAD</keyword>